<dbReference type="EMBL" id="CP017708">
    <property type="protein sequence ID" value="WAN69874.1"/>
    <property type="molecule type" value="Genomic_DNA"/>
</dbReference>
<proteinExistence type="predicted"/>
<accession>A0A9Q9UWH3</accession>
<dbReference type="AlphaFoldDB" id="A0A9Q9UWH3"/>
<reference evidence="1" key="2">
    <citation type="submission" date="2022-10" db="EMBL/GenBank/DDBJ databases">
        <authorList>
            <person name="Ngo T.-E."/>
        </authorList>
    </citation>
    <scope>NUCLEOTIDE SEQUENCE</scope>
    <source>
        <strain evidence="1">JHB</strain>
    </source>
</reference>
<reference evidence="1" key="1">
    <citation type="journal article" date="2017" name="Proc. Natl. Acad. Sci. U.S.A.">
        <title>Comparative genomics uncovers the prolific and distinctive metabolic potential of the cyanobacterial genus Moorea.</title>
        <authorList>
            <person name="Leao T."/>
            <person name="Castelao G."/>
            <person name="Korobeynikov A."/>
            <person name="Monroe E.A."/>
            <person name="Podell S."/>
            <person name="Glukhov E."/>
            <person name="Allen E.E."/>
            <person name="Gerwick W.H."/>
            <person name="Gerwick L."/>
        </authorList>
    </citation>
    <scope>NUCLEOTIDE SEQUENCE</scope>
    <source>
        <strain evidence="1">JHB</strain>
    </source>
</reference>
<sequence length="52" mass="5679">MGLRLTIDLLIGYGLLYGKHSAVSRQPSAVSLGHATPMATLRQWLTLLEVQT</sequence>
<gene>
    <name evidence="1" type="ORF">BJP36_37940</name>
</gene>
<name>A0A9Q9UWH3_MOOP1</name>
<protein>
    <submittedName>
        <fullName evidence="1">Uncharacterized protein</fullName>
    </submittedName>
</protein>
<dbReference type="Proteomes" id="UP000176944">
    <property type="component" value="Chromosome"/>
</dbReference>
<organism evidence="1">
    <name type="scientific">Moorena producens (strain JHB)</name>
    <dbReference type="NCBI Taxonomy" id="1454205"/>
    <lineage>
        <taxon>Bacteria</taxon>
        <taxon>Bacillati</taxon>
        <taxon>Cyanobacteriota</taxon>
        <taxon>Cyanophyceae</taxon>
        <taxon>Coleofasciculales</taxon>
        <taxon>Coleofasciculaceae</taxon>
        <taxon>Moorena</taxon>
    </lineage>
</organism>
<evidence type="ECO:0000313" key="1">
    <source>
        <dbReference type="EMBL" id="WAN69874.1"/>
    </source>
</evidence>